<organism evidence="2 3">
    <name type="scientific">Physocladia obscura</name>
    <dbReference type="NCBI Taxonomy" id="109957"/>
    <lineage>
        <taxon>Eukaryota</taxon>
        <taxon>Fungi</taxon>
        <taxon>Fungi incertae sedis</taxon>
        <taxon>Chytridiomycota</taxon>
        <taxon>Chytridiomycota incertae sedis</taxon>
        <taxon>Chytridiomycetes</taxon>
        <taxon>Chytridiales</taxon>
        <taxon>Chytriomycetaceae</taxon>
        <taxon>Physocladia</taxon>
    </lineage>
</organism>
<evidence type="ECO:0000256" key="1">
    <source>
        <dbReference type="SAM" id="Coils"/>
    </source>
</evidence>
<dbReference type="EMBL" id="JADGJH010003301">
    <property type="protein sequence ID" value="KAJ3091974.1"/>
    <property type="molecule type" value="Genomic_DNA"/>
</dbReference>
<gene>
    <name evidence="2" type="ORF">HK100_007057</name>
</gene>
<feature type="non-terminal residue" evidence="2">
    <location>
        <position position="1"/>
    </location>
</feature>
<keyword evidence="1" id="KW-0175">Coiled coil</keyword>
<feature type="coiled-coil region" evidence="1">
    <location>
        <begin position="15"/>
        <end position="172"/>
    </location>
</feature>
<dbReference type="AlphaFoldDB" id="A0AAD5XBC9"/>
<evidence type="ECO:0000313" key="3">
    <source>
        <dbReference type="Proteomes" id="UP001211907"/>
    </source>
</evidence>
<comment type="caution">
    <text evidence="2">The sequence shown here is derived from an EMBL/GenBank/DDBJ whole genome shotgun (WGS) entry which is preliminary data.</text>
</comment>
<name>A0AAD5XBC9_9FUNG</name>
<protein>
    <submittedName>
        <fullName evidence="2">Uncharacterized protein</fullName>
    </submittedName>
</protein>
<dbReference type="Proteomes" id="UP001211907">
    <property type="component" value="Unassembled WGS sequence"/>
</dbReference>
<keyword evidence="3" id="KW-1185">Reference proteome</keyword>
<reference evidence="2" key="1">
    <citation type="submission" date="2020-05" db="EMBL/GenBank/DDBJ databases">
        <title>Phylogenomic resolution of chytrid fungi.</title>
        <authorList>
            <person name="Stajich J.E."/>
            <person name="Amses K."/>
            <person name="Simmons R."/>
            <person name="Seto K."/>
            <person name="Myers J."/>
            <person name="Bonds A."/>
            <person name="Quandt C.A."/>
            <person name="Barry K."/>
            <person name="Liu P."/>
            <person name="Grigoriev I."/>
            <person name="Longcore J.E."/>
            <person name="James T.Y."/>
        </authorList>
    </citation>
    <scope>NUCLEOTIDE SEQUENCE</scope>
    <source>
        <strain evidence="2">JEL0513</strain>
    </source>
</reference>
<proteinExistence type="predicted"/>
<sequence>MLAKDVEGGELSNRVDSLSQQLDLAAQEVAFLNARLKESEREARETALHRDKIEQNSNTQLLKAEELVNFLTLKITKLEEKAATQMEKIEILSETLASTKSELDVAKIQNKKTKGILNQNEHKIIALEREKEKLEFEKQESKSNAWAFQQEKEKLKEQCDILEQKLISQDGEIFSLQQFASTQQENVKKELNEPSARIKTLEKTI</sequence>
<accession>A0AAD5XBC9</accession>
<evidence type="ECO:0000313" key="2">
    <source>
        <dbReference type="EMBL" id="KAJ3091974.1"/>
    </source>
</evidence>